<comment type="caution">
    <text evidence="8">The sequence shown here is derived from an EMBL/GenBank/DDBJ whole genome shotgun (WGS) entry which is preliminary data.</text>
</comment>
<feature type="region of interest" description="Disordered" evidence="6">
    <location>
        <begin position="123"/>
        <end position="198"/>
    </location>
</feature>
<feature type="domain" description="TF-B3" evidence="7">
    <location>
        <begin position="388"/>
        <end position="489"/>
    </location>
</feature>
<dbReference type="CDD" id="cd10017">
    <property type="entry name" value="B3_DNA"/>
    <property type="match status" value="3"/>
</dbReference>
<keyword evidence="2" id="KW-0805">Transcription regulation</keyword>
<accession>A0AAD8S630</accession>
<evidence type="ECO:0000259" key="7">
    <source>
        <dbReference type="PROSITE" id="PS50863"/>
    </source>
</evidence>
<dbReference type="InterPro" id="IPR015300">
    <property type="entry name" value="DNA-bd_pseudobarrel_sf"/>
</dbReference>
<evidence type="ECO:0000256" key="1">
    <source>
        <dbReference type="ARBA" id="ARBA00004123"/>
    </source>
</evidence>
<dbReference type="PANTHER" id="PTHR31391:SF23">
    <property type="entry name" value="B3 DOMAIN-CONTAINING PROTEIN OS03G0619800"/>
    <property type="match status" value="1"/>
</dbReference>
<keyword evidence="5" id="KW-0539">Nucleus</keyword>
<dbReference type="Gene3D" id="2.40.330.10">
    <property type="entry name" value="DNA-binding pseudobarrel domain"/>
    <property type="match status" value="3"/>
</dbReference>
<protein>
    <recommendedName>
        <fullName evidence="7">TF-B3 domain-containing protein</fullName>
    </recommendedName>
</protein>
<dbReference type="GO" id="GO:0003677">
    <property type="term" value="F:DNA binding"/>
    <property type="evidence" value="ECO:0007669"/>
    <property type="project" value="UniProtKB-KW"/>
</dbReference>
<evidence type="ECO:0000256" key="3">
    <source>
        <dbReference type="ARBA" id="ARBA00023125"/>
    </source>
</evidence>
<evidence type="ECO:0000256" key="2">
    <source>
        <dbReference type="ARBA" id="ARBA00023015"/>
    </source>
</evidence>
<keyword evidence="9" id="KW-1185">Reference proteome</keyword>
<dbReference type="InterPro" id="IPR003340">
    <property type="entry name" value="B3_DNA-bd"/>
</dbReference>
<dbReference type="EMBL" id="JAUUTY010000004">
    <property type="protein sequence ID" value="KAK1645835.1"/>
    <property type="molecule type" value="Genomic_DNA"/>
</dbReference>
<dbReference type="GO" id="GO:0005634">
    <property type="term" value="C:nucleus"/>
    <property type="evidence" value="ECO:0007669"/>
    <property type="project" value="UniProtKB-SubCell"/>
</dbReference>
<gene>
    <name evidence="8" type="ORF">QYE76_063640</name>
</gene>
<feature type="compositionally biased region" description="Low complexity" evidence="6">
    <location>
        <begin position="133"/>
        <end position="151"/>
    </location>
</feature>
<evidence type="ECO:0000256" key="5">
    <source>
        <dbReference type="ARBA" id="ARBA00023242"/>
    </source>
</evidence>
<dbReference type="AlphaFoldDB" id="A0AAD8S630"/>
<dbReference type="PROSITE" id="PS50863">
    <property type="entry name" value="B3"/>
    <property type="match status" value="3"/>
</dbReference>
<evidence type="ECO:0000256" key="6">
    <source>
        <dbReference type="SAM" id="MobiDB-lite"/>
    </source>
</evidence>
<feature type="compositionally biased region" description="Polar residues" evidence="6">
    <location>
        <begin position="123"/>
        <end position="132"/>
    </location>
</feature>
<feature type="domain" description="TF-B3" evidence="7">
    <location>
        <begin position="237"/>
        <end position="336"/>
    </location>
</feature>
<sequence>MRKSCECCNRYWTHLHGKVKCFVTQMDGNSRHSMVIPESFMNYFAWKLSRTIKLEAPDGNVYDVEITERRNKTVLRSGWEAFVNANHIAENDSLMFRYRGSARFKVVFFDSSGCEKVVSCSHIQSNTGEQEPSTYSTDMSSSSSDSKTHSSGRGGSDGCQSGSSSYCRKRAKKDALSSPSRNLSGEDSPHEHDSYESDDLALPKPLYVLSGKCYVTEEHEEQIAALVQETQPEMPLLLAMVTKPSVKPYPDLVIPMDYALAHFPHKSQIITFQLPGQSKKWPCEFRVRSDGGRCSRYWSDFARDNHLLVGDLCLFQPMKKAKGRKFKVMVHLIRNGGEKNFSSPNQKKKSSNHGDTDTTFDLAIMMPLGTCLTEVQRKKVLAKVGAISSELHIYVTVMTKNKVSFSLSFNRKYSATYLWKGSRSLVLQVEGKNQTWHSELSDNGGALRISGGWTSFARDNQLREGDICLFELMKNKGQPKMMVYIIRSEHC</sequence>
<organism evidence="8 9">
    <name type="scientific">Lolium multiflorum</name>
    <name type="common">Italian ryegrass</name>
    <name type="synonym">Lolium perenne subsp. multiflorum</name>
    <dbReference type="NCBI Taxonomy" id="4521"/>
    <lineage>
        <taxon>Eukaryota</taxon>
        <taxon>Viridiplantae</taxon>
        <taxon>Streptophyta</taxon>
        <taxon>Embryophyta</taxon>
        <taxon>Tracheophyta</taxon>
        <taxon>Spermatophyta</taxon>
        <taxon>Magnoliopsida</taxon>
        <taxon>Liliopsida</taxon>
        <taxon>Poales</taxon>
        <taxon>Poaceae</taxon>
        <taxon>BOP clade</taxon>
        <taxon>Pooideae</taxon>
        <taxon>Poodae</taxon>
        <taxon>Poeae</taxon>
        <taxon>Poeae Chloroplast Group 2 (Poeae type)</taxon>
        <taxon>Loliodinae</taxon>
        <taxon>Loliinae</taxon>
        <taxon>Lolium</taxon>
    </lineage>
</organism>
<keyword evidence="4" id="KW-0804">Transcription</keyword>
<dbReference type="SUPFAM" id="SSF101936">
    <property type="entry name" value="DNA-binding pseudobarrel domain"/>
    <property type="match status" value="3"/>
</dbReference>
<dbReference type="InterPro" id="IPR044837">
    <property type="entry name" value="REM16-like"/>
</dbReference>
<reference evidence="8" key="1">
    <citation type="submission" date="2023-07" db="EMBL/GenBank/DDBJ databases">
        <title>A chromosome-level genome assembly of Lolium multiflorum.</title>
        <authorList>
            <person name="Chen Y."/>
            <person name="Copetti D."/>
            <person name="Kolliker R."/>
            <person name="Studer B."/>
        </authorList>
    </citation>
    <scope>NUCLEOTIDE SEQUENCE</scope>
    <source>
        <strain evidence="8">02402/16</strain>
        <tissue evidence="8">Leaf</tissue>
    </source>
</reference>
<comment type="subcellular location">
    <subcellularLocation>
        <location evidence="1">Nucleus</location>
    </subcellularLocation>
</comment>
<dbReference type="Proteomes" id="UP001231189">
    <property type="component" value="Unassembled WGS sequence"/>
</dbReference>
<dbReference type="PANTHER" id="PTHR31391">
    <property type="entry name" value="B3 DOMAIN-CONTAINING PROTEIN OS11G0197600-RELATED"/>
    <property type="match status" value="1"/>
</dbReference>
<evidence type="ECO:0000313" key="9">
    <source>
        <dbReference type="Proteomes" id="UP001231189"/>
    </source>
</evidence>
<name>A0AAD8S630_LOLMU</name>
<dbReference type="Pfam" id="PF02362">
    <property type="entry name" value="B3"/>
    <property type="match status" value="3"/>
</dbReference>
<evidence type="ECO:0000313" key="8">
    <source>
        <dbReference type="EMBL" id="KAK1645835.1"/>
    </source>
</evidence>
<feature type="domain" description="TF-B3" evidence="7">
    <location>
        <begin position="19"/>
        <end position="112"/>
    </location>
</feature>
<dbReference type="SMART" id="SM01019">
    <property type="entry name" value="B3"/>
    <property type="match status" value="3"/>
</dbReference>
<evidence type="ECO:0000256" key="4">
    <source>
        <dbReference type="ARBA" id="ARBA00023163"/>
    </source>
</evidence>
<keyword evidence="3" id="KW-0238">DNA-binding</keyword>
<proteinExistence type="predicted"/>